<sequence length="212" mass="23924">MNLPYRYFTVKESAETEIHIQKSRFLTYVAPVETKDEADAFIDHISRRHWDATHNCHAYVLWDGQIAQKSSDDGEPSGTAGRPILEVIRNRQLINTAIVVTRYFGGIKLGAGGLIRAYSRAAATGLDAAGILEWVRHRELHITVDYPAMGKIEHELRSAGIQPPPATFTEQVQWQLWIPEGEEDPIRKMVMEQTGGKGEVTEGRLEYRPIQS</sequence>
<dbReference type="InterPro" id="IPR015269">
    <property type="entry name" value="UPF0029_Impact_C"/>
</dbReference>
<reference evidence="4 5" key="1">
    <citation type="submission" date="2016-10" db="EMBL/GenBank/DDBJ databases">
        <authorList>
            <person name="de Groot N.N."/>
        </authorList>
    </citation>
    <scope>NUCLEOTIDE SEQUENCE [LARGE SCALE GENOMIC DNA]</scope>
    <source>
        <strain evidence="4 5">DSM 45514</strain>
    </source>
</reference>
<evidence type="ECO:0000259" key="3">
    <source>
        <dbReference type="Pfam" id="PF09186"/>
    </source>
</evidence>
<evidence type="ECO:0000259" key="2">
    <source>
        <dbReference type="Pfam" id="PF01205"/>
    </source>
</evidence>
<dbReference type="InterPro" id="IPR001498">
    <property type="entry name" value="Impact_N"/>
</dbReference>
<evidence type="ECO:0000313" key="4">
    <source>
        <dbReference type="EMBL" id="SDC93986.1"/>
    </source>
</evidence>
<protein>
    <submittedName>
        <fullName evidence="4">Uncharacterized protein, YigZ family</fullName>
    </submittedName>
</protein>
<organism evidence="4 5">
    <name type="scientific">Melghirimyces thermohalophilus</name>
    <dbReference type="NCBI Taxonomy" id="1236220"/>
    <lineage>
        <taxon>Bacteria</taxon>
        <taxon>Bacillati</taxon>
        <taxon>Bacillota</taxon>
        <taxon>Bacilli</taxon>
        <taxon>Bacillales</taxon>
        <taxon>Thermoactinomycetaceae</taxon>
        <taxon>Melghirimyces</taxon>
    </lineage>
</organism>
<dbReference type="Pfam" id="PF01205">
    <property type="entry name" value="Impact_N"/>
    <property type="match status" value="1"/>
</dbReference>
<dbReference type="Proteomes" id="UP000199387">
    <property type="component" value="Unassembled WGS sequence"/>
</dbReference>
<feature type="domain" description="UPF0029" evidence="3">
    <location>
        <begin position="142"/>
        <end position="197"/>
    </location>
</feature>
<dbReference type="InterPro" id="IPR023582">
    <property type="entry name" value="Impact"/>
</dbReference>
<dbReference type="NCBIfam" id="TIGR00257">
    <property type="entry name" value="IMPACT_YIGZ"/>
    <property type="match status" value="1"/>
</dbReference>
<name>A0A1G6QQG1_9BACL</name>
<dbReference type="InterPro" id="IPR020569">
    <property type="entry name" value="UPF0029_Impact_CS"/>
</dbReference>
<evidence type="ECO:0000256" key="1">
    <source>
        <dbReference type="ARBA" id="ARBA00007665"/>
    </source>
</evidence>
<evidence type="ECO:0000313" key="5">
    <source>
        <dbReference type="Proteomes" id="UP000199387"/>
    </source>
</evidence>
<dbReference type="InterPro" id="IPR015796">
    <property type="entry name" value="Impact_YigZ-like"/>
</dbReference>
<dbReference type="AlphaFoldDB" id="A0A1G6QQG1"/>
<dbReference type="GO" id="GO:0005737">
    <property type="term" value="C:cytoplasm"/>
    <property type="evidence" value="ECO:0007669"/>
    <property type="project" value="TreeGrafter"/>
</dbReference>
<dbReference type="InterPro" id="IPR020568">
    <property type="entry name" value="Ribosomal_Su5_D2-typ_SF"/>
</dbReference>
<accession>A0A1G6QQG1</accession>
<dbReference type="STRING" id="1236220.SAMN04488112_1232"/>
<dbReference type="OrthoDB" id="9813771at2"/>
<dbReference type="SUPFAM" id="SSF54211">
    <property type="entry name" value="Ribosomal protein S5 domain 2-like"/>
    <property type="match status" value="1"/>
</dbReference>
<dbReference type="InterPro" id="IPR036956">
    <property type="entry name" value="Impact_N_sf"/>
</dbReference>
<dbReference type="PANTHER" id="PTHR16301:SF20">
    <property type="entry name" value="IMPACT FAMILY MEMBER YIGZ"/>
    <property type="match status" value="1"/>
</dbReference>
<gene>
    <name evidence="4" type="ORF">SAMN04488112_1232</name>
</gene>
<dbReference type="SUPFAM" id="SSF54980">
    <property type="entry name" value="EF-G C-terminal domain-like"/>
    <property type="match status" value="1"/>
</dbReference>
<dbReference type="Gene3D" id="3.30.230.30">
    <property type="entry name" value="Impact, N-terminal domain"/>
    <property type="match status" value="1"/>
</dbReference>
<feature type="domain" description="Impact N-terminal" evidence="2">
    <location>
        <begin position="21"/>
        <end position="124"/>
    </location>
</feature>
<comment type="similarity">
    <text evidence="1">Belongs to the IMPACT family.</text>
</comment>
<dbReference type="InterPro" id="IPR035647">
    <property type="entry name" value="EFG_III/V"/>
</dbReference>
<keyword evidence="5" id="KW-1185">Reference proteome</keyword>
<dbReference type="PROSITE" id="PS00910">
    <property type="entry name" value="UPF0029"/>
    <property type="match status" value="1"/>
</dbReference>
<dbReference type="EMBL" id="FMZA01000023">
    <property type="protein sequence ID" value="SDC93986.1"/>
    <property type="molecule type" value="Genomic_DNA"/>
</dbReference>
<proteinExistence type="inferred from homology"/>
<dbReference type="PANTHER" id="PTHR16301">
    <property type="entry name" value="IMPACT-RELATED"/>
    <property type="match status" value="1"/>
</dbReference>
<dbReference type="RefSeq" id="WP_091572663.1">
    <property type="nucleotide sequence ID" value="NZ_FMZA01000023.1"/>
</dbReference>
<dbReference type="Pfam" id="PF09186">
    <property type="entry name" value="DUF1949"/>
    <property type="match status" value="1"/>
</dbReference>
<dbReference type="GO" id="GO:0006446">
    <property type="term" value="P:regulation of translational initiation"/>
    <property type="evidence" value="ECO:0007669"/>
    <property type="project" value="TreeGrafter"/>
</dbReference>